<dbReference type="PROSITE" id="PS51353">
    <property type="entry name" value="ARSC"/>
    <property type="match status" value="1"/>
</dbReference>
<keyword evidence="4" id="KW-1185">Reference proteome</keyword>
<evidence type="ECO:0000256" key="1">
    <source>
        <dbReference type="ARBA" id="ARBA00007198"/>
    </source>
</evidence>
<protein>
    <submittedName>
        <fullName evidence="3">Arsenate reductase</fullName>
    </submittedName>
</protein>
<dbReference type="OrthoDB" id="9803749at2"/>
<dbReference type="SUPFAM" id="SSF52833">
    <property type="entry name" value="Thioredoxin-like"/>
    <property type="match status" value="1"/>
</dbReference>
<dbReference type="PANTHER" id="PTHR30041:SF8">
    <property type="entry name" value="PROTEIN YFFB"/>
    <property type="match status" value="1"/>
</dbReference>
<evidence type="ECO:0000313" key="4">
    <source>
        <dbReference type="Proteomes" id="UP000253940"/>
    </source>
</evidence>
<dbReference type="InterPro" id="IPR036249">
    <property type="entry name" value="Thioredoxin-like_sf"/>
</dbReference>
<sequence length="121" mass="13457">MYTIYGIKSCNTMKKAFTLLDELGVPYNFHDYKKSGIDAATLETWIDQIGLDTLINRKGTTWRALSETDQAAANTRAGAIQLMQNKTSVIKRPILVGDRAGKAVMICGLQEDQYRQLAEAV</sequence>
<dbReference type="RefSeq" id="WP_114898227.1">
    <property type="nucleotide sequence ID" value="NZ_CP031222.1"/>
</dbReference>
<dbReference type="InterPro" id="IPR006504">
    <property type="entry name" value="Tscrpt_reg_Spx/MgsR"/>
</dbReference>
<dbReference type="Gene3D" id="3.40.30.10">
    <property type="entry name" value="Glutaredoxin"/>
    <property type="match status" value="1"/>
</dbReference>
<evidence type="ECO:0000256" key="2">
    <source>
        <dbReference type="PROSITE-ProRule" id="PRU01282"/>
    </source>
</evidence>
<dbReference type="Pfam" id="PF03960">
    <property type="entry name" value="ArsC"/>
    <property type="match status" value="1"/>
</dbReference>
<name>A0A345P4A8_9GAMM</name>
<gene>
    <name evidence="3" type="ORF">HYN46_04140</name>
</gene>
<evidence type="ECO:0000313" key="3">
    <source>
        <dbReference type="EMBL" id="AXI02117.1"/>
    </source>
</evidence>
<accession>A0A345P4A8</accession>
<dbReference type="InterPro" id="IPR006660">
    <property type="entry name" value="Arsenate_reductase-like"/>
</dbReference>
<comment type="similarity">
    <text evidence="1 2">Belongs to the ArsC family.</text>
</comment>
<dbReference type="KEGG" id="mbah:HYN46_04140"/>
<organism evidence="3 4">
    <name type="scientific">Aquirhabdus parva</name>
    <dbReference type="NCBI Taxonomy" id="2283318"/>
    <lineage>
        <taxon>Bacteria</taxon>
        <taxon>Pseudomonadati</taxon>
        <taxon>Pseudomonadota</taxon>
        <taxon>Gammaproteobacteria</taxon>
        <taxon>Moraxellales</taxon>
        <taxon>Moraxellaceae</taxon>
        <taxon>Aquirhabdus</taxon>
    </lineage>
</organism>
<dbReference type="Proteomes" id="UP000253940">
    <property type="component" value="Chromosome"/>
</dbReference>
<dbReference type="AlphaFoldDB" id="A0A345P4A8"/>
<dbReference type="PANTHER" id="PTHR30041">
    <property type="entry name" value="ARSENATE REDUCTASE"/>
    <property type="match status" value="1"/>
</dbReference>
<reference evidence="3 4" key="1">
    <citation type="submission" date="2018-07" db="EMBL/GenBank/DDBJ databases">
        <title>Genome sequencing of Moraxellaceae gen. HYN0046.</title>
        <authorList>
            <person name="Kim M."/>
            <person name="Yi H."/>
        </authorList>
    </citation>
    <scope>NUCLEOTIDE SEQUENCE [LARGE SCALE GENOMIC DNA]</scope>
    <source>
        <strain evidence="3 4">HYN0046</strain>
    </source>
</reference>
<dbReference type="NCBIfam" id="TIGR01617">
    <property type="entry name" value="arsC_related"/>
    <property type="match status" value="1"/>
</dbReference>
<dbReference type="EMBL" id="CP031222">
    <property type="protein sequence ID" value="AXI02117.1"/>
    <property type="molecule type" value="Genomic_DNA"/>
</dbReference>
<proteinExistence type="inferred from homology"/>